<accession>A0A497WRP6</accession>
<evidence type="ECO:0000313" key="1">
    <source>
        <dbReference type="EMBL" id="RLJ59252.1"/>
    </source>
</evidence>
<proteinExistence type="predicted"/>
<gene>
    <name evidence="1" type="ORF">BCF46_1400</name>
</gene>
<name>A0A497WRP6_9RHOB</name>
<sequence>MLYSEVVRVAAPPKRGVPPDRVLPPHPVRLLAGYVSRDLIGCPAAHAGRDRLAGS</sequence>
<keyword evidence="2" id="KW-1185">Reference proteome</keyword>
<dbReference type="Proteomes" id="UP000269157">
    <property type="component" value="Unassembled WGS sequence"/>
</dbReference>
<evidence type="ECO:0000313" key="2">
    <source>
        <dbReference type="Proteomes" id="UP000269157"/>
    </source>
</evidence>
<comment type="caution">
    <text evidence="1">The sequence shown here is derived from an EMBL/GenBank/DDBJ whole genome shotgun (WGS) entry which is preliminary data.</text>
</comment>
<dbReference type="AlphaFoldDB" id="A0A497WRP6"/>
<organism evidence="1 2">
    <name type="scientific">Litoreibacter meonggei</name>
    <dbReference type="NCBI Taxonomy" id="1049199"/>
    <lineage>
        <taxon>Bacteria</taxon>
        <taxon>Pseudomonadati</taxon>
        <taxon>Pseudomonadota</taxon>
        <taxon>Alphaproteobacteria</taxon>
        <taxon>Rhodobacterales</taxon>
        <taxon>Roseobacteraceae</taxon>
        <taxon>Litoreibacter</taxon>
    </lineage>
</organism>
<dbReference type="EMBL" id="RCCE01000002">
    <property type="protein sequence ID" value="RLJ59252.1"/>
    <property type="molecule type" value="Genomic_DNA"/>
</dbReference>
<protein>
    <submittedName>
        <fullName evidence="1">Uncharacterized protein</fullName>
    </submittedName>
</protein>
<reference evidence="1 2" key="1">
    <citation type="submission" date="2018-10" db="EMBL/GenBank/DDBJ databases">
        <title>Genomic Encyclopedia of Archaeal and Bacterial Type Strains, Phase II (KMG-II): from individual species to whole genera.</title>
        <authorList>
            <person name="Goeker M."/>
        </authorList>
    </citation>
    <scope>NUCLEOTIDE SEQUENCE [LARGE SCALE GENOMIC DNA]</scope>
    <source>
        <strain evidence="1 2">DSM 29466</strain>
    </source>
</reference>